<evidence type="ECO:0000313" key="2">
    <source>
        <dbReference type="Proteomes" id="UP000887013"/>
    </source>
</evidence>
<protein>
    <submittedName>
        <fullName evidence="1">Uncharacterized protein</fullName>
    </submittedName>
</protein>
<reference evidence="1" key="1">
    <citation type="submission" date="2020-08" db="EMBL/GenBank/DDBJ databases">
        <title>Multicomponent nature underlies the extraordinary mechanical properties of spider dragline silk.</title>
        <authorList>
            <person name="Kono N."/>
            <person name="Nakamura H."/>
            <person name="Mori M."/>
            <person name="Yoshida Y."/>
            <person name="Ohtoshi R."/>
            <person name="Malay A.D."/>
            <person name="Moran D.A.P."/>
            <person name="Tomita M."/>
            <person name="Numata K."/>
            <person name="Arakawa K."/>
        </authorList>
    </citation>
    <scope>NUCLEOTIDE SEQUENCE</scope>
</reference>
<accession>A0A8X6Q5I8</accession>
<dbReference type="AlphaFoldDB" id="A0A8X6Q5I8"/>
<comment type="caution">
    <text evidence="1">The sequence shown here is derived from an EMBL/GenBank/DDBJ whole genome shotgun (WGS) entry which is preliminary data.</text>
</comment>
<feature type="non-terminal residue" evidence="1">
    <location>
        <position position="1"/>
    </location>
</feature>
<organism evidence="1 2">
    <name type="scientific">Nephila pilipes</name>
    <name type="common">Giant wood spider</name>
    <name type="synonym">Nephila maculata</name>
    <dbReference type="NCBI Taxonomy" id="299642"/>
    <lineage>
        <taxon>Eukaryota</taxon>
        <taxon>Metazoa</taxon>
        <taxon>Ecdysozoa</taxon>
        <taxon>Arthropoda</taxon>
        <taxon>Chelicerata</taxon>
        <taxon>Arachnida</taxon>
        <taxon>Araneae</taxon>
        <taxon>Araneomorphae</taxon>
        <taxon>Entelegynae</taxon>
        <taxon>Araneoidea</taxon>
        <taxon>Nephilidae</taxon>
        <taxon>Nephila</taxon>
    </lineage>
</organism>
<gene>
    <name evidence="1" type="ORF">NPIL_361741</name>
</gene>
<keyword evidence="2" id="KW-1185">Reference proteome</keyword>
<dbReference type="OrthoDB" id="6782743at2759"/>
<sequence length="72" mass="8541">ASKVYVSVWTPQEEGQRVAWFTESKSDTQFQWNFQTKFKRDPHSRLSICEWHTSLMTTSSVLHRTPRPVPFL</sequence>
<dbReference type="Proteomes" id="UP000887013">
    <property type="component" value="Unassembled WGS sequence"/>
</dbReference>
<proteinExistence type="predicted"/>
<dbReference type="EMBL" id="BMAW01028519">
    <property type="protein sequence ID" value="GFU07754.1"/>
    <property type="molecule type" value="Genomic_DNA"/>
</dbReference>
<evidence type="ECO:0000313" key="1">
    <source>
        <dbReference type="EMBL" id="GFU07754.1"/>
    </source>
</evidence>
<name>A0A8X6Q5I8_NEPPI</name>